<organism evidence="2 3">
    <name type="scientific">Roseivirga seohaensis</name>
    <dbReference type="NCBI Taxonomy" id="1914963"/>
    <lineage>
        <taxon>Bacteria</taxon>
        <taxon>Pseudomonadati</taxon>
        <taxon>Bacteroidota</taxon>
        <taxon>Cytophagia</taxon>
        <taxon>Cytophagales</taxon>
        <taxon>Roseivirgaceae</taxon>
        <taxon>Roseivirga</taxon>
    </lineage>
</organism>
<dbReference type="Gene3D" id="3.40.1350.10">
    <property type="match status" value="1"/>
</dbReference>
<evidence type="ECO:0000313" key="3">
    <source>
        <dbReference type="Proteomes" id="UP000075663"/>
    </source>
</evidence>
<reference evidence="2 3" key="1">
    <citation type="submission" date="2016-01" db="EMBL/GenBank/DDBJ databases">
        <title>Genome sequencing of Roseivirga seohaensis SW-152.</title>
        <authorList>
            <person name="Selvaratnam C."/>
            <person name="Thevarajoo S."/>
            <person name="Goh K.M."/>
            <person name="Ee R."/>
            <person name="Chan K.-G."/>
            <person name="Chong C.S."/>
        </authorList>
    </citation>
    <scope>NUCLEOTIDE SEQUENCE [LARGE SCALE GENOMIC DNA]</scope>
    <source>
        <strain evidence="2 3">SW-152</strain>
    </source>
</reference>
<dbReference type="GO" id="GO:0003676">
    <property type="term" value="F:nucleic acid binding"/>
    <property type="evidence" value="ECO:0007669"/>
    <property type="project" value="InterPro"/>
</dbReference>
<evidence type="ECO:0000313" key="2">
    <source>
        <dbReference type="EMBL" id="KYG84278.1"/>
    </source>
</evidence>
<comment type="caution">
    <text evidence="2">The sequence shown here is derived from an EMBL/GenBank/DDBJ whole genome shotgun (WGS) entry which is preliminary data.</text>
</comment>
<dbReference type="STRING" id="1914963.AWW67_03980"/>
<dbReference type="Proteomes" id="UP000075663">
    <property type="component" value="Unassembled WGS sequence"/>
</dbReference>
<keyword evidence="1" id="KW-0175">Coiled coil</keyword>
<dbReference type="EMBL" id="LRPB01000023">
    <property type="protein sequence ID" value="KYG84278.1"/>
    <property type="molecule type" value="Genomic_DNA"/>
</dbReference>
<feature type="coiled-coil region" evidence="1">
    <location>
        <begin position="101"/>
        <end position="128"/>
    </location>
</feature>
<accession>A0A150Y027</accession>
<dbReference type="SUPFAM" id="SSF52980">
    <property type="entry name" value="Restriction endonuclease-like"/>
    <property type="match status" value="1"/>
</dbReference>
<sequence>MRLHEIIEQLNFREKNSFLKIINELIPISKNRNAIDKIISSSDGELKNLDSVLISEVFEYIESDFERFLRNEFLDTSSQFDLLIDIVSRDGNAIMNREWFYSLYSKEIKELKKKLKVLQSEMTSGNSNIAPERLRDYRIYQACVNVAYQNDLANNSDSKITSDELSILVTLTKELALSQEEIRLINYLVIPISQKDVQETIDELRNKGVLFYSQKQNKVFIAEEVVRVLRAVRGKEVADKHFRRTLKTLLDSQINLVCRKHNIDWKLSRDQKIRLIIKEGLSFTKTLSEDIFKPDLNLTDRKKIINGIAEKLNIANFGGSTLEAKLELIIDYFIHLEKEEKLGISTDGYERLMIDLGSSLKSINKQLKEEFELSEENVLSGKYLLDYNIKPRDVLDILDEDSISAFCKEHNISTRGDEISNILKAYQDLESLYIENYHLIGNRDLNALKENGLQIKEADIGLKFENLTASILENLGFSIDNHLKRQINNKKNQIDILINLGDNNIILVECKTSKENYTKFSSVSRQIKAYKELTQSAGYSVIKTLLIAPNFSDEFVNDCRDDFELNLSLIEAKTLLNIFLAFKESGLKKINQNLFMRDVLIQEELVLKGLKR</sequence>
<gene>
    <name evidence="2" type="ORF">AWW67_03980</name>
</gene>
<dbReference type="RefSeq" id="WP_062301074.1">
    <property type="nucleotide sequence ID" value="NZ_LRPB01000023.1"/>
</dbReference>
<dbReference type="AlphaFoldDB" id="A0A150Y027"/>
<protein>
    <submittedName>
        <fullName evidence="2">Uncharacterized protein</fullName>
    </submittedName>
</protein>
<evidence type="ECO:0000256" key="1">
    <source>
        <dbReference type="SAM" id="Coils"/>
    </source>
</evidence>
<dbReference type="InterPro" id="IPR011856">
    <property type="entry name" value="tRNA_endonuc-like_dom_sf"/>
</dbReference>
<proteinExistence type="predicted"/>
<name>A0A150Y027_9BACT</name>
<dbReference type="InterPro" id="IPR011335">
    <property type="entry name" value="Restrct_endonuc-II-like"/>
</dbReference>